<evidence type="ECO:0000313" key="2">
    <source>
        <dbReference type="EMBL" id="RHY23219.1"/>
    </source>
</evidence>
<comment type="caution">
    <text evidence="2">The sequence shown here is derived from an EMBL/GenBank/DDBJ whole genome shotgun (WGS) entry which is preliminary data.</text>
</comment>
<dbReference type="GO" id="GO:0003676">
    <property type="term" value="F:nucleic acid binding"/>
    <property type="evidence" value="ECO:0007669"/>
    <property type="project" value="InterPro"/>
</dbReference>
<sequence>MKQRMTLVENHDLRVPGTKKSKKRITIVVTTNDAGIDRINALFIGSAANPRCFSGQSAEELGFIYKSSKKGRMNANIFNSYLESIDTMMVDQDRKVLILVDDAPPQ</sequence>
<dbReference type="EMBL" id="QUSY01001890">
    <property type="protein sequence ID" value="RHY23219.1"/>
    <property type="molecule type" value="Genomic_DNA"/>
</dbReference>
<reference evidence="2 3" key="1">
    <citation type="submission" date="2018-08" db="EMBL/GenBank/DDBJ databases">
        <title>Aphanomyces genome sequencing and annotation.</title>
        <authorList>
            <person name="Minardi D."/>
            <person name="Oidtmann B."/>
            <person name="Van Der Giezen M."/>
            <person name="Studholme D.J."/>
        </authorList>
    </citation>
    <scope>NUCLEOTIDE SEQUENCE [LARGE SCALE GENOMIC DNA]</scope>
    <source>
        <strain evidence="2 3">NJM0002</strain>
    </source>
</reference>
<name>A0A418AIT1_9STRA</name>
<evidence type="ECO:0000313" key="3">
    <source>
        <dbReference type="Proteomes" id="UP000285060"/>
    </source>
</evidence>
<keyword evidence="3" id="KW-1185">Reference proteome</keyword>
<dbReference type="Pfam" id="PF03184">
    <property type="entry name" value="DDE_1"/>
    <property type="match status" value="1"/>
</dbReference>
<protein>
    <recommendedName>
        <fullName evidence="1">DDE-1 domain-containing protein</fullName>
    </recommendedName>
</protein>
<proteinExistence type="predicted"/>
<dbReference type="Proteomes" id="UP000285060">
    <property type="component" value="Unassembled WGS sequence"/>
</dbReference>
<organism evidence="2 3">
    <name type="scientific">Aphanomyces invadans</name>
    <dbReference type="NCBI Taxonomy" id="157072"/>
    <lineage>
        <taxon>Eukaryota</taxon>
        <taxon>Sar</taxon>
        <taxon>Stramenopiles</taxon>
        <taxon>Oomycota</taxon>
        <taxon>Saprolegniomycetes</taxon>
        <taxon>Saprolegniales</taxon>
        <taxon>Verrucalvaceae</taxon>
        <taxon>Aphanomyces</taxon>
    </lineage>
</organism>
<gene>
    <name evidence="2" type="ORF">DYB32_009272</name>
</gene>
<dbReference type="InterPro" id="IPR004875">
    <property type="entry name" value="DDE_SF_endonuclease_dom"/>
</dbReference>
<evidence type="ECO:0000259" key="1">
    <source>
        <dbReference type="Pfam" id="PF03184"/>
    </source>
</evidence>
<feature type="domain" description="DDE-1" evidence="1">
    <location>
        <begin position="22"/>
        <end position="105"/>
    </location>
</feature>
<accession>A0A418AIT1</accession>
<dbReference type="AlphaFoldDB" id="A0A418AIT1"/>